<dbReference type="GO" id="GO:0003677">
    <property type="term" value="F:DNA binding"/>
    <property type="evidence" value="ECO:0007669"/>
    <property type="project" value="InterPro"/>
</dbReference>
<feature type="domain" description="Transposase IS116/IS110/IS902 C-terminal" evidence="2">
    <location>
        <begin position="262"/>
        <end position="341"/>
    </location>
</feature>
<dbReference type="InterPro" id="IPR003346">
    <property type="entry name" value="Transposase_20"/>
</dbReference>
<feature type="coiled-coil region" evidence="1">
    <location>
        <begin position="222"/>
        <end position="252"/>
    </location>
</feature>
<dbReference type="PANTHER" id="PTHR33055:SF3">
    <property type="entry name" value="PUTATIVE TRANSPOSASE FOR IS117-RELATED"/>
    <property type="match status" value="1"/>
</dbReference>
<dbReference type="Proteomes" id="UP000183208">
    <property type="component" value="Unassembled WGS sequence"/>
</dbReference>
<dbReference type="NCBIfam" id="NF033542">
    <property type="entry name" value="transpos_IS110"/>
    <property type="match status" value="1"/>
</dbReference>
<dbReference type="PANTHER" id="PTHR33055">
    <property type="entry name" value="TRANSPOSASE FOR INSERTION SEQUENCE ELEMENT IS1111A"/>
    <property type="match status" value="1"/>
</dbReference>
<accession>A0A1H4SZC8</accession>
<dbReference type="Pfam" id="PF02371">
    <property type="entry name" value="Transposase_20"/>
    <property type="match status" value="1"/>
</dbReference>
<protein>
    <submittedName>
        <fullName evidence="3">Transposase</fullName>
    </submittedName>
</protein>
<organism evidence="3 4">
    <name type="scientific">Bradyrhizobium lablabi</name>
    <dbReference type="NCBI Taxonomy" id="722472"/>
    <lineage>
        <taxon>Bacteria</taxon>
        <taxon>Pseudomonadati</taxon>
        <taxon>Pseudomonadota</taxon>
        <taxon>Alphaproteobacteria</taxon>
        <taxon>Hyphomicrobiales</taxon>
        <taxon>Nitrobacteraceae</taxon>
        <taxon>Bradyrhizobium</taxon>
    </lineage>
</organism>
<dbReference type="InterPro" id="IPR047650">
    <property type="entry name" value="Transpos_IS110"/>
</dbReference>
<name>A0A1H4SZC8_9BRAD</name>
<dbReference type="EMBL" id="FNTI01000001">
    <property type="protein sequence ID" value="SEC49553.1"/>
    <property type="molecule type" value="Genomic_DNA"/>
</dbReference>
<dbReference type="OrthoDB" id="7459855at2"/>
<reference evidence="3 4" key="1">
    <citation type="submission" date="2016-10" db="EMBL/GenBank/DDBJ databases">
        <authorList>
            <person name="de Groot N.N."/>
        </authorList>
    </citation>
    <scope>NUCLEOTIDE SEQUENCE [LARGE SCALE GENOMIC DNA]</scope>
    <source>
        <strain evidence="3 4">GAS522</strain>
    </source>
</reference>
<dbReference type="GO" id="GO:0006313">
    <property type="term" value="P:DNA transposition"/>
    <property type="evidence" value="ECO:0007669"/>
    <property type="project" value="InterPro"/>
</dbReference>
<evidence type="ECO:0000313" key="3">
    <source>
        <dbReference type="EMBL" id="SEC49553.1"/>
    </source>
</evidence>
<dbReference type="AlphaFoldDB" id="A0A1H4SZC8"/>
<proteinExistence type="predicted"/>
<keyword evidence="1" id="KW-0175">Coiled coil</keyword>
<evidence type="ECO:0000259" key="2">
    <source>
        <dbReference type="Pfam" id="PF02371"/>
    </source>
</evidence>
<dbReference type="RefSeq" id="WP_074817538.1">
    <property type="nucleotide sequence ID" value="NZ_FNTI01000001.1"/>
</dbReference>
<evidence type="ECO:0000313" key="4">
    <source>
        <dbReference type="Proteomes" id="UP000183208"/>
    </source>
</evidence>
<sequence>MQIADRSEAPTAIRTDLGAIFVSLELSRSTWLITSLSPGSGEKMSKHLVRGGDIAALLERFTQLQEKTQARIGKRFEIIVIQEAGLDGFWIHRVLQSKGIDSHIVDSHIVDPASIATSRRRRRAKTDRIDGEALVRALLAYKRGEPRVCAMVKVPTPEEEDRRRLYRERKVLIAEQIEHVNRLKGLLFSQGISGYEPLRRDRWRQLEELQTGDGRLLPKHLKAQICRELNRLELLLEQIKAVEVERDALLAAEETSAPAPAALLLNIRGIGPEFAAVLWSEGLFRHFDNRRQVAAYAGLAPTPWQSGAVDREQGVSKSGNPRLRTTLIQLAWLWVRHQPRSALTLWFEARVKRNGGRLKKTTIVALARKLLVALWKYVTAGVLIEGAAMKV</sequence>
<gene>
    <name evidence="3" type="ORF">SAMN05444171_1552</name>
</gene>
<dbReference type="GO" id="GO:0004803">
    <property type="term" value="F:transposase activity"/>
    <property type="evidence" value="ECO:0007669"/>
    <property type="project" value="InterPro"/>
</dbReference>
<evidence type="ECO:0000256" key="1">
    <source>
        <dbReference type="SAM" id="Coils"/>
    </source>
</evidence>